<evidence type="ECO:0000313" key="3">
    <source>
        <dbReference type="Proteomes" id="UP001432322"/>
    </source>
</evidence>
<name>A0AAV5VFK3_9BILA</name>
<keyword evidence="3" id="KW-1185">Reference proteome</keyword>
<accession>A0AAV5VFK3</accession>
<comment type="caution">
    <text evidence="2">The sequence shown here is derived from an EMBL/GenBank/DDBJ whole genome shotgun (WGS) entry which is preliminary data.</text>
</comment>
<dbReference type="AlphaFoldDB" id="A0AAV5VFK3"/>
<feature type="chain" id="PRO_5043663670" evidence="1">
    <location>
        <begin position="25"/>
        <end position="112"/>
    </location>
</feature>
<protein>
    <submittedName>
        <fullName evidence="2">Uncharacterized protein</fullName>
    </submittedName>
</protein>
<keyword evidence="1" id="KW-0732">Signal</keyword>
<organism evidence="2 3">
    <name type="scientific">Pristionchus fissidentatus</name>
    <dbReference type="NCBI Taxonomy" id="1538716"/>
    <lineage>
        <taxon>Eukaryota</taxon>
        <taxon>Metazoa</taxon>
        <taxon>Ecdysozoa</taxon>
        <taxon>Nematoda</taxon>
        <taxon>Chromadorea</taxon>
        <taxon>Rhabditida</taxon>
        <taxon>Rhabditina</taxon>
        <taxon>Diplogasteromorpha</taxon>
        <taxon>Diplogasteroidea</taxon>
        <taxon>Neodiplogasteridae</taxon>
        <taxon>Pristionchus</taxon>
    </lineage>
</organism>
<evidence type="ECO:0000256" key="1">
    <source>
        <dbReference type="SAM" id="SignalP"/>
    </source>
</evidence>
<feature type="non-terminal residue" evidence="2">
    <location>
        <position position="1"/>
    </location>
</feature>
<proteinExistence type="predicted"/>
<feature type="signal peptide" evidence="1">
    <location>
        <begin position="1"/>
        <end position="24"/>
    </location>
</feature>
<gene>
    <name evidence="2" type="ORF">PFISCL1PPCAC_8007</name>
</gene>
<sequence>SSRERMSSATLLLSLLALVALCAAFDKNLLKKAKFDVSHKHPISRRVLRFERSVDNFDSNRIDEDFPLPFDFPALEPHPSESKDTESHFVTQKDLYTLLTPFNEQDVNDNNF</sequence>
<reference evidence="2" key="1">
    <citation type="submission" date="2023-10" db="EMBL/GenBank/DDBJ databases">
        <title>Genome assembly of Pristionchus species.</title>
        <authorList>
            <person name="Yoshida K."/>
            <person name="Sommer R.J."/>
        </authorList>
    </citation>
    <scope>NUCLEOTIDE SEQUENCE</scope>
    <source>
        <strain evidence="2">RS5133</strain>
    </source>
</reference>
<dbReference type="EMBL" id="BTSY01000002">
    <property type="protein sequence ID" value="GMT16710.1"/>
    <property type="molecule type" value="Genomic_DNA"/>
</dbReference>
<dbReference type="Proteomes" id="UP001432322">
    <property type="component" value="Unassembled WGS sequence"/>
</dbReference>
<evidence type="ECO:0000313" key="2">
    <source>
        <dbReference type="EMBL" id="GMT16710.1"/>
    </source>
</evidence>